<evidence type="ECO:0000313" key="1">
    <source>
        <dbReference type="EMBL" id="OGY67757.1"/>
    </source>
</evidence>
<dbReference type="EMBL" id="MHJL01000017">
    <property type="protein sequence ID" value="OGY67757.1"/>
    <property type="molecule type" value="Genomic_DNA"/>
</dbReference>
<gene>
    <name evidence="1" type="ORF">A3I24_03665</name>
</gene>
<sequence>MKLLPEPGWLRKTCLTTVTILLTFLATSSVWLYVTINKPEFILGINYRINFFYIEITKKFVLEKTINGNSIYFYSDSFNGKPIEIVNEVYIYPILKKAFDDFENFVAQTHKLKKPDKRQRKRIKITFIRPEIYQVRDLAYQQPKSSAFAEVFSRKIFIEIPTEKKGIYNILEEKNTLRHEIFHILSGEYNFFELAPHDDAYEFGSLK</sequence>
<reference evidence="1 2" key="1">
    <citation type="journal article" date="2016" name="Nat. Commun.">
        <title>Thousands of microbial genomes shed light on interconnected biogeochemical processes in an aquifer system.</title>
        <authorList>
            <person name="Anantharaman K."/>
            <person name="Brown C.T."/>
            <person name="Hug L.A."/>
            <person name="Sharon I."/>
            <person name="Castelle C.J."/>
            <person name="Probst A.J."/>
            <person name="Thomas B.C."/>
            <person name="Singh A."/>
            <person name="Wilkins M.J."/>
            <person name="Karaoz U."/>
            <person name="Brodie E.L."/>
            <person name="Williams K.H."/>
            <person name="Hubbard S.S."/>
            <person name="Banfield J.F."/>
        </authorList>
    </citation>
    <scope>NUCLEOTIDE SEQUENCE [LARGE SCALE GENOMIC DNA]</scope>
</reference>
<organism evidence="1 2">
    <name type="scientific">Candidatus Harrisonbacteria bacterium RIFCSPLOWO2_02_FULL_41_13b</name>
    <dbReference type="NCBI Taxonomy" id="1798409"/>
    <lineage>
        <taxon>Bacteria</taxon>
        <taxon>Candidatus Harrisoniibacteriota</taxon>
    </lineage>
</organism>
<comment type="caution">
    <text evidence="1">The sequence shown here is derived from an EMBL/GenBank/DDBJ whole genome shotgun (WGS) entry which is preliminary data.</text>
</comment>
<dbReference type="AlphaFoldDB" id="A0A1G1ZV96"/>
<dbReference type="Proteomes" id="UP000177690">
    <property type="component" value="Unassembled WGS sequence"/>
</dbReference>
<accession>A0A1G1ZV96</accession>
<proteinExistence type="predicted"/>
<evidence type="ECO:0000313" key="2">
    <source>
        <dbReference type="Proteomes" id="UP000177690"/>
    </source>
</evidence>
<protein>
    <submittedName>
        <fullName evidence="1">Uncharacterized protein</fullName>
    </submittedName>
</protein>
<name>A0A1G1ZV96_9BACT</name>